<name>A0A0K2UYJ7_LEPSM</name>
<feature type="transmembrane region" description="Helical" evidence="1">
    <location>
        <begin position="216"/>
        <end position="237"/>
    </location>
</feature>
<keyword evidence="1" id="KW-0812">Transmembrane</keyword>
<dbReference type="OrthoDB" id="8878063at2759"/>
<feature type="domain" description="Platelet-derived growth factor (PDGF) family profile" evidence="3">
    <location>
        <begin position="49"/>
        <end position="130"/>
    </location>
</feature>
<evidence type="ECO:0000313" key="4">
    <source>
        <dbReference type="EMBL" id="CDW42917.1"/>
    </source>
</evidence>
<dbReference type="GO" id="GO:0016020">
    <property type="term" value="C:membrane"/>
    <property type="evidence" value="ECO:0007669"/>
    <property type="project" value="InterPro"/>
</dbReference>
<feature type="signal peptide" evidence="2">
    <location>
        <begin position="1"/>
        <end position="27"/>
    </location>
</feature>
<protein>
    <submittedName>
        <fullName evidence="4">Putative LOC100883244 [Megachile rotundata]</fullName>
    </submittedName>
</protein>
<sequence length="286" mass="32243">SCSFFTTVKMLLNLFILLSLQISWVSPQNNFETCSAKQQEMILSRILSCRPIETVIPLDYPFNDTYSLMKPTHVSVKRCQGSCFSNNCIAKQIINRNVDVLYFPRSSNPDGTISPICSSVIVQDHITCGCGCSITADECTDTGMDIRVYLPGECRCACRDVSKRGNCLKQGNFWNFQTCECMCQNPNSWPICPTGYSFDFNVGACHCVPPAEVASILLEIALVLAFVSGIIILWAVFKYATQARATSRVRVRPNYIATFRNRLFSRMESEDDGEEREELKFFVRQS</sequence>
<keyword evidence="1" id="KW-1133">Transmembrane helix</keyword>
<dbReference type="EMBL" id="HACA01025556">
    <property type="protein sequence ID" value="CDW42917.1"/>
    <property type="molecule type" value="Transcribed_RNA"/>
</dbReference>
<dbReference type="InterPro" id="IPR000072">
    <property type="entry name" value="PDGF/VEGF_dom"/>
</dbReference>
<feature type="chain" id="PRO_5005489062" evidence="2">
    <location>
        <begin position="28"/>
        <end position="286"/>
    </location>
</feature>
<feature type="non-terminal residue" evidence="4">
    <location>
        <position position="1"/>
    </location>
</feature>
<proteinExistence type="predicted"/>
<dbReference type="Gene3D" id="2.10.90.10">
    <property type="entry name" value="Cystine-knot cytokines"/>
    <property type="match status" value="1"/>
</dbReference>
<accession>A0A0K2UYJ7</accession>
<keyword evidence="1" id="KW-0472">Membrane</keyword>
<keyword evidence="2" id="KW-0732">Signal</keyword>
<evidence type="ECO:0000256" key="2">
    <source>
        <dbReference type="SAM" id="SignalP"/>
    </source>
</evidence>
<dbReference type="GO" id="GO:0008083">
    <property type="term" value="F:growth factor activity"/>
    <property type="evidence" value="ECO:0007669"/>
    <property type="project" value="InterPro"/>
</dbReference>
<dbReference type="SUPFAM" id="SSF57501">
    <property type="entry name" value="Cystine-knot cytokines"/>
    <property type="match status" value="1"/>
</dbReference>
<dbReference type="InterPro" id="IPR029034">
    <property type="entry name" value="Cystine-knot_cytokine"/>
</dbReference>
<dbReference type="AlphaFoldDB" id="A0A0K2UYJ7"/>
<organism evidence="4">
    <name type="scientific">Lepeophtheirus salmonis</name>
    <name type="common">Salmon louse</name>
    <name type="synonym">Caligus salmonis</name>
    <dbReference type="NCBI Taxonomy" id="72036"/>
    <lineage>
        <taxon>Eukaryota</taxon>
        <taxon>Metazoa</taxon>
        <taxon>Ecdysozoa</taxon>
        <taxon>Arthropoda</taxon>
        <taxon>Crustacea</taxon>
        <taxon>Multicrustacea</taxon>
        <taxon>Hexanauplia</taxon>
        <taxon>Copepoda</taxon>
        <taxon>Siphonostomatoida</taxon>
        <taxon>Caligidae</taxon>
        <taxon>Lepeophtheirus</taxon>
    </lineage>
</organism>
<reference evidence="4" key="1">
    <citation type="submission" date="2014-05" db="EMBL/GenBank/DDBJ databases">
        <authorList>
            <person name="Chronopoulou M."/>
        </authorList>
    </citation>
    <scope>NUCLEOTIDE SEQUENCE</scope>
    <source>
        <tissue evidence="4">Whole organism</tissue>
    </source>
</reference>
<dbReference type="PROSITE" id="PS50278">
    <property type="entry name" value="PDGF_2"/>
    <property type="match status" value="1"/>
</dbReference>
<evidence type="ECO:0000259" key="3">
    <source>
        <dbReference type="PROSITE" id="PS50278"/>
    </source>
</evidence>
<evidence type="ECO:0000256" key="1">
    <source>
        <dbReference type="SAM" id="Phobius"/>
    </source>
</evidence>